<sequence length="223" mass="24977">MNKTQGGTEGGSKGDGAISSSTVIVRDIVRGLYEGRYVAGQRLVEPDLMQQYSVSRSTVREALKQLTADGIVVSHPYRGSSIRRMTRRDAENNFAIMEVVLGLAARQAAQHIDAPGAREKLQAHFDAIASHEDLSDRFEFIRRRDRYFRALIEISRNPEIASLLPRLQVHLIRNRLAVPVKDRVEGYRKMTQAILGGDSAKAEKTARAYVQMTASYLLPHFPE</sequence>
<dbReference type="InterPro" id="IPR036388">
    <property type="entry name" value="WH-like_DNA-bd_sf"/>
</dbReference>
<evidence type="ECO:0000259" key="4">
    <source>
        <dbReference type="PROSITE" id="PS50949"/>
    </source>
</evidence>
<dbReference type="SMART" id="SM00345">
    <property type="entry name" value="HTH_GNTR"/>
    <property type="match status" value="1"/>
</dbReference>
<keyword evidence="6" id="KW-1185">Reference proteome</keyword>
<dbReference type="Proteomes" id="UP000611500">
    <property type="component" value="Unassembled WGS sequence"/>
</dbReference>
<dbReference type="SUPFAM" id="SSF48008">
    <property type="entry name" value="GntR ligand-binding domain-like"/>
    <property type="match status" value="1"/>
</dbReference>
<organism evidence="5 6">
    <name type="scientific">Pseudodonghicola xiamenensis</name>
    <dbReference type="NCBI Taxonomy" id="337702"/>
    <lineage>
        <taxon>Bacteria</taxon>
        <taxon>Pseudomonadati</taxon>
        <taxon>Pseudomonadota</taxon>
        <taxon>Alphaproteobacteria</taxon>
        <taxon>Rhodobacterales</taxon>
        <taxon>Paracoccaceae</taxon>
        <taxon>Pseudodonghicola</taxon>
    </lineage>
</organism>
<protein>
    <submittedName>
        <fullName evidence="5">GntR family transcriptional regulator</fullName>
    </submittedName>
</protein>
<dbReference type="Pfam" id="PF07729">
    <property type="entry name" value="FCD"/>
    <property type="match status" value="1"/>
</dbReference>
<dbReference type="CDD" id="cd07377">
    <property type="entry name" value="WHTH_GntR"/>
    <property type="match status" value="1"/>
</dbReference>
<dbReference type="SUPFAM" id="SSF46785">
    <property type="entry name" value="Winged helix' DNA-binding domain"/>
    <property type="match status" value="1"/>
</dbReference>
<evidence type="ECO:0000256" key="3">
    <source>
        <dbReference type="ARBA" id="ARBA00023163"/>
    </source>
</evidence>
<dbReference type="InterPro" id="IPR036390">
    <property type="entry name" value="WH_DNA-bd_sf"/>
</dbReference>
<dbReference type="PANTHER" id="PTHR43537">
    <property type="entry name" value="TRANSCRIPTIONAL REGULATOR, GNTR FAMILY"/>
    <property type="match status" value="1"/>
</dbReference>
<dbReference type="AlphaFoldDB" id="A0A8J3H753"/>
<reference evidence="5" key="2">
    <citation type="submission" date="2020-09" db="EMBL/GenBank/DDBJ databases">
        <authorList>
            <person name="Sun Q."/>
            <person name="Zhou Y."/>
        </authorList>
    </citation>
    <scope>NUCLEOTIDE SEQUENCE</scope>
    <source>
        <strain evidence="5">CGMCC 1.7081</strain>
    </source>
</reference>
<evidence type="ECO:0000313" key="6">
    <source>
        <dbReference type="Proteomes" id="UP000611500"/>
    </source>
</evidence>
<dbReference type="Pfam" id="PF00392">
    <property type="entry name" value="GntR"/>
    <property type="match status" value="1"/>
</dbReference>
<feature type="domain" description="HTH gntR-type" evidence="4">
    <location>
        <begin position="18"/>
        <end position="85"/>
    </location>
</feature>
<evidence type="ECO:0000256" key="2">
    <source>
        <dbReference type="ARBA" id="ARBA00023125"/>
    </source>
</evidence>
<reference evidence="5" key="1">
    <citation type="journal article" date="2014" name="Int. J. Syst. Evol. Microbiol.">
        <title>Complete genome sequence of Corynebacterium casei LMG S-19264T (=DSM 44701T), isolated from a smear-ripened cheese.</title>
        <authorList>
            <consortium name="US DOE Joint Genome Institute (JGI-PGF)"/>
            <person name="Walter F."/>
            <person name="Albersmeier A."/>
            <person name="Kalinowski J."/>
            <person name="Ruckert C."/>
        </authorList>
    </citation>
    <scope>NUCLEOTIDE SEQUENCE</scope>
    <source>
        <strain evidence="5">CGMCC 1.7081</strain>
    </source>
</reference>
<evidence type="ECO:0000256" key="1">
    <source>
        <dbReference type="ARBA" id="ARBA00023015"/>
    </source>
</evidence>
<dbReference type="EMBL" id="BNAP01000004">
    <property type="protein sequence ID" value="GHG86817.1"/>
    <property type="molecule type" value="Genomic_DNA"/>
</dbReference>
<gene>
    <name evidence="5" type="ORF">GCM10010961_14740</name>
</gene>
<keyword evidence="1" id="KW-0805">Transcription regulation</keyword>
<proteinExistence type="predicted"/>
<dbReference type="GO" id="GO:0003677">
    <property type="term" value="F:DNA binding"/>
    <property type="evidence" value="ECO:0007669"/>
    <property type="project" value="UniProtKB-KW"/>
</dbReference>
<dbReference type="PRINTS" id="PR00035">
    <property type="entry name" value="HTHGNTR"/>
</dbReference>
<dbReference type="Gene3D" id="1.20.120.530">
    <property type="entry name" value="GntR ligand-binding domain-like"/>
    <property type="match status" value="1"/>
</dbReference>
<comment type="caution">
    <text evidence="5">The sequence shown here is derived from an EMBL/GenBank/DDBJ whole genome shotgun (WGS) entry which is preliminary data.</text>
</comment>
<accession>A0A8J3H753</accession>
<dbReference type="Gene3D" id="1.10.10.10">
    <property type="entry name" value="Winged helix-like DNA-binding domain superfamily/Winged helix DNA-binding domain"/>
    <property type="match status" value="1"/>
</dbReference>
<dbReference type="InterPro" id="IPR011711">
    <property type="entry name" value="GntR_C"/>
</dbReference>
<dbReference type="PROSITE" id="PS50949">
    <property type="entry name" value="HTH_GNTR"/>
    <property type="match status" value="1"/>
</dbReference>
<dbReference type="GO" id="GO:0003700">
    <property type="term" value="F:DNA-binding transcription factor activity"/>
    <property type="evidence" value="ECO:0007669"/>
    <property type="project" value="InterPro"/>
</dbReference>
<dbReference type="InterPro" id="IPR008920">
    <property type="entry name" value="TF_FadR/GntR_C"/>
</dbReference>
<dbReference type="PANTHER" id="PTHR43537:SF24">
    <property type="entry name" value="GLUCONATE OPERON TRANSCRIPTIONAL REPRESSOR"/>
    <property type="match status" value="1"/>
</dbReference>
<dbReference type="SMART" id="SM00895">
    <property type="entry name" value="FCD"/>
    <property type="match status" value="1"/>
</dbReference>
<keyword evidence="2" id="KW-0238">DNA-binding</keyword>
<dbReference type="InterPro" id="IPR000524">
    <property type="entry name" value="Tscrpt_reg_HTH_GntR"/>
</dbReference>
<keyword evidence="3" id="KW-0804">Transcription</keyword>
<evidence type="ECO:0000313" key="5">
    <source>
        <dbReference type="EMBL" id="GHG86817.1"/>
    </source>
</evidence>
<name>A0A8J3H753_9RHOB</name>
<dbReference type="RefSeq" id="WP_028092968.1">
    <property type="nucleotide sequence ID" value="NZ_BNAP01000004.1"/>
</dbReference>